<dbReference type="EMBL" id="FRBW01000002">
    <property type="protein sequence ID" value="SHL98619.1"/>
    <property type="molecule type" value="Genomic_DNA"/>
</dbReference>
<dbReference type="PROSITE" id="PS50995">
    <property type="entry name" value="HTH_MARR_2"/>
    <property type="match status" value="1"/>
</dbReference>
<dbReference type="GO" id="GO:0003700">
    <property type="term" value="F:DNA-binding transcription factor activity"/>
    <property type="evidence" value="ECO:0007669"/>
    <property type="project" value="InterPro"/>
</dbReference>
<dbReference type="PANTHER" id="PTHR33164:SF57">
    <property type="entry name" value="MARR-FAMILY TRANSCRIPTIONAL REGULATOR"/>
    <property type="match status" value="1"/>
</dbReference>
<dbReference type="SMART" id="SM00347">
    <property type="entry name" value="HTH_MARR"/>
    <property type="match status" value="1"/>
</dbReference>
<dbReference type="Gene3D" id="1.10.10.10">
    <property type="entry name" value="Winged helix-like DNA-binding domain superfamily/Winged helix DNA-binding domain"/>
    <property type="match status" value="1"/>
</dbReference>
<dbReference type="SUPFAM" id="SSF46785">
    <property type="entry name" value="Winged helix' DNA-binding domain"/>
    <property type="match status" value="1"/>
</dbReference>
<accession>A0A1M7F4L2</accession>
<dbReference type="PRINTS" id="PR00598">
    <property type="entry name" value="HTHMARR"/>
</dbReference>
<sequence length="144" mass="16136">MTEPTPEQTERLAIAFERFTRRFKVAEAAAALQNALNALDIQALLFINERPECSLGDVARHLQVAMTTMSSSADRLVRRGMIERQRPEANRRSVALTITPNGQEAVAGYMDGYRASCRAMLDALDSDDRATFLRLTELIAKYED</sequence>
<dbReference type="OrthoDB" id="8256382at2"/>
<dbReference type="PANTHER" id="PTHR33164">
    <property type="entry name" value="TRANSCRIPTIONAL REGULATOR, MARR FAMILY"/>
    <property type="match status" value="1"/>
</dbReference>
<dbReference type="Proteomes" id="UP000186002">
    <property type="component" value="Unassembled WGS sequence"/>
</dbReference>
<organism evidence="2 3">
    <name type="scientific">Roseibium suaedae</name>
    <dbReference type="NCBI Taxonomy" id="735517"/>
    <lineage>
        <taxon>Bacteria</taxon>
        <taxon>Pseudomonadati</taxon>
        <taxon>Pseudomonadota</taxon>
        <taxon>Alphaproteobacteria</taxon>
        <taxon>Hyphomicrobiales</taxon>
        <taxon>Stappiaceae</taxon>
        <taxon>Roseibium</taxon>
    </lineage>
</organism>
<dbReference type="InterPro" id="IPR000835">
    <property type="entry name" value="HTH_MarR-typ"/>
</dbReference>
<gene>
    <name evidence="2" type="ORF">SAMN05444272_1482</name>
</gene>
<dbReference type="GO" id="GO:0006950">
    <property type="term" value="P:response to stress"/>
    <property type="evidence" value="ECO:0007669"/>
    <property type="project" value="TreeGrafter"/>
</dbReference>
<dbReference type="InterPro" id="IPR039422">
    <property type="entry name" value="MarR/SlyA-like"/>
</dbReference>
<proteinExistence type="predicted"/>
<evidence type="ECO:0000313" key="3">
    <source>
        <dbReference type="Proteomes" id="UP000186002"/>
    </source>
</evidence>
<name>A0A1M7F4L2_9HYPH</name>
<dbReference type="InterPro" id="IPR036388">
    <property type="entry name" value="WH-like_DNA-bd_sf"/>
</dbReference>
<evidence type="ECO:0000259" key="1">
    <source>
        <dbReference type="PROSITE" id="PS50995"/>
    </source>
</evidence>
<evidence type="ECO:0000313" key="2">
    <source>
        <dbReference type="EMBL" id="SHL98619.1"/>
    </source>
</evidence>
<dbReference type="RefSeq" id="WP_073011300.1">
    <property type="nucleotide sequence ID" value="NZ_FRBW01000002.1"/>
</dbReference>
<feature type="domain" description="HTH marR-type" evidence="1">
    <location>
        <begin position="9"/>
        <end position="141"/>
    </location>
</feature>
<dbReference type="Pfam" id="PF12802">
    <property type="entry name" value="MarR_2"/>
    <property type="match status" value="1"/>
</dbReference>
<dbReference type="STRING" id="735517.SAMN05444272_1482"/>
<reference evidence="2 3" key="1">
    <citation type="submission" date="2016-11" db="EMBL/GenBank/DDBJ databases">
        <authorList>
            <person name="Jaros S."/>
            <person name="Januszkiewicz K."/>
            <person name="Wedrychowicz H."/>
        </authorList>
    </citation>
    <scope>NUCLEOTIDE SEQUENCE [LARGE SCALE GENOMIC DNA]</scope>
    <source>
        <strain evidence="2 3">DSM 22153</strain>
    </source>
</reference>
<keyword evidence="3" id="KW-1185">Reference proteome</keyword>
<dbReference type="GO" id="GO:0003677">
    <property type="term" value="F:DNA binding"/>
    <property type="evidence" value="ECO:0007669"/>
    <property type="project" value="UniProtKB-KW"/>
</dbReference>
<dbReference type="AlphaFoldDB" id="A0A1M7F4L2"/>
<dbReference type="InterPro" id="IPR036390">
    <property type="entry name" value="WH_DNA-bd_sf"/>
</dbReference>
<keyword evidence="2" id="KW-0238">DNA-binding</keyword>
<protein>
    <submittedName>
        <fullName evidence="2">DNA-binding transcriptional regulator, MarR family</fullName>
    </submittedName>
</protein>